<dbReference type="Proteomes" id="UP000184203">
    <property type="component" value="Unassembled WGS sequence"/>
</dbReference>
<evidence type="ECO:0000313" key="5">
    <source>
        <dbReference type="Proteomes" id="UP000003751"/>
    </source>
</evidence>
<evidence type="ECO:0000256" key="1">
    <source>
        <dbReference type="SAM" id="Phobius"/>
    </source>
</evidence>
<dbReference type="InterPro" id="IPR013783">
    <property type="entry name" value="Ig-like_fold"/>
</dbReference>
<keyword evidence="6" id="KW-1185">Reference proteome</keyword>
<dbReference type="Gene3D" id="2.60.40.10">
    <property type="entry name" value="Immunoglobulins"/>
    <property type="match status" value="1"/>
</dbReference>
<keyword evidence="1" id="KW-1133">Transmembrane helix</keyword>
<evidence type="ECO:0000259" key="2">
    <source>
        <dbReference type="Pfam" id="PF01882"/>
    </source>
</evidence>
<proteinExistence type="predicted"/>
<protein>
    <submittedName>
        <fullName evidence="4">Uncharacterized conserved protein, DUF58 family, contains vWF domain</fullName>
    </submittedName>
</protein>
<keyword evidence="1" id="KW-0812">Transmembrane</keyword>
<sequence>MSGGPELNAGMTVALLAGAAGVVTGNTVMFLSSVVGFVYAAYQFTSGTPALSVELDREIEERSPRPSEDVTVTLTVENEGDDAIADLRIVDGVPERLAVVDGSPRHGTSLGPGETVSFSYAVRSQRGTHEFGPTTLVAKSMSGTRGVREERTLPATITCDTFVEDVPLSQLTTPTPGHIETDASGEGIEFHSTREYRPSDPMSRIDWKRFARTKELTTVNFRESRAAAVLLLVDARSAASIARRSGEPDAIDLSVYAAERIANALVRQNDRVGVALYGSQQLFLPPGGGREQVVRVRATLEEVETPKELSSSSGLFGSSRNERTMERRFKRLRKRLSSETQVIFLSPLADDTAVDVAKRFDAYGHAVTVVTPDMTGTETPGGAVSEIARTERLNEIRRGNIRAIDWSPDEPLATAVEKSARWSA</sequence>
<reference evidence="6" key="2">
    <citation type="submission" date="2016-11" db="EMBL/GenBank/DDBJ databases">
        <authorList>
            <person name="Varghese N."/>
            <person name="Submissions S."/>
        </authorList>
    </citation>
    <scope>NUCLEOTIDE SEQUENCE [LARGE SCALE GENOMIC DNA]</scope>
    <source>
        <strain evidence="6">DX253</strain>
    </source>
</reference>
<reference evidence="3 5" key="1">
    <citation type="journal article" date="2014" name="ISME J.">
        <title>Trehalose/2-sulfotrehalose biosynthesis and glycine-betaine uptake are widely spread mechanisms for osmoadaptation in the Halobacteriales.</title>
        <authorList>
            <person name="Youssef N.H."/>
            <person name="Savage-Ashlock K.N."/>
            <person name="McCully A.L."/>
            <person name="Luedtke B."/>
            <person name="Shaw E.I."/>
            <person name="Hoff W.D."/>
            <person name="Elshahed M.S."/>
        </authorList>
    </citation>
    <scope>NUCLEOTIDE SEQUENCE [LARGE SCALE GENOMIC DNA]</scope>
    <source>
        <strain evidence="3 5">DX253</strain>
    </source>
</reference>
<organism evidence="3 5">
    <name type="scientific">Haladaptatus paucihalophilus DX253</name>
    <dbReference type="NCBI Taxonomy" id="797209"/>
    <lineage>
        <taxon>Archaea</taxon>
        <taxon>Methanobacteriati</taxon>
        <taxon>Methanobacteriota</taxon>
        <taxon>Stenosarchaea group</taxon>
        <taxon>Halobacteria</taxon>
        <taxon>Halobacteriales</taxon>
        <taxon>Haladaptataceae</taxon>
        <taxon>Haladaptatus</taxon>
    </lineage>
</organism>
<feature type="domain" description="DUF58" evidence="2">
    <location>
        <begin position="193"/>
        <end position="307"/>
    </location>
</feature>
<dbReference type="PATRIC" id="fig|797209.4.peg.1302"/>
<dbReference type="Proteomes" id="UP000003751">
    <property type="component" value="Unassembled WGS sequence"/>
</dbReference>
<gene>
    <name evidence="4" type="ORF">SAMN05444342_3126</name>
    <name evidence="3" type="ORF">ZOD2009_06549</name>
</gene>
<dbReference type="AlphaFoldDB" id="E7QR87"/>
<feature type="transmembrane region" description="Helical" evidence="1">
    <location>
        <begin position="12"/>
        <end position="42"/>
    </location>
</feature>
<name>E7QR87_HALPU</name>
<dbReference type="InterPro" id="IPR002881">
    <property type="entry name" value="DUF58"/>
</dbReference>
<dbReference type="EMBL" id="FRAN01000005">
    <property type="protein sequence ID" value="SHL17258.1"/>
    <property type="molecule type" value="Genomic_DNA"/>
</dbReference>
<reference evidence="4" key="3">
    <citation type="submission" date="2016-11" db="EMBL/GenBank/DDBJ databases">
        <authorList>
            <person name="Jaros S."/>
            <person name="Januszkiewicz K."/>
            <person name="Wedrychowicz H."/>
        </authorList>
    </citation>
    <scope>NUCLEOTIDE SEQUENCE [LARGE SCALE GENOMIC DNA]</scope>
    <source>
        <strain evidence="4">DX253</strain>
    </source>
</reference>
<dbReference type="RefSeq" id="WP_007978159.1">
    <property type="nucleotide sequence ID" value="NZ_AEMG01000005.1"/>
</dbReference>
<evidence type="ECO:0000313" key="4">
    <source>
        <dbReference type="EMBL" id="SHL17258.1"/>
    </source>
</evidence>
<keyword evidence="1" id="KW-0472">Membrane</keyword>
<evidence type="ECO:0000313" key="3">
    <source>
        <dbReference type="EMBL" id="EFW92995.1"/>
    </source>
</evidence>
<dbReference type="STRING" id="797209.GCA_000376445_03890"/>
<dbReference type="OrthoDB" id="31512at2157"/>
<dbReference type="EMBL" id="AEMG01000005">
    <property type="protein sequence ID" value="EFW92995.1"/>
    <property type="molecule type" value="Genomic_DNA"/>
</dbReference>
<evidence type="ECO:0000313" key="6">
    <source>
        <dbReference type="Proteomes" id="UP000184203"/>
    </source>
</evidence>
<dbReference type="PANTHER" id="PTHR33608:SF6">
    <property type="entry name" value="BLL2464 PROTEIN"/>
    <property type="match status" value="1"/>
</dbReference>
<dbReference type="Pfam" id="PF01882">
    <property type="entry name" value="DUF58"/>
    <property type="match status" value="1"/>
</dbReference>
<dbReference type="eggNOG" id="arCOG02742">
    <property type="taxonomic scope" value="Archaea"/>
</dbReference>
<accession>E7QR87</accession>
<dbReference type="PANTHER" id="PTHR33608">
    <property type="entry name" value="BLL2464 PROTEIN"/>
    <property type="match status" value="1"/>
</dbReference>